<reference evidence="1 2" key="1">
    <citation type="submission" date="2013-11" db="EMBL/GenBank/DDBJ databases">
        <title>The Genome Sequence of Phytophthora parasitica P1976.</title>
        <authorList>
            <consortium name="The Broad Institute Genomics Platform"/>
            <person name="Russ C."/>
            <person name="Tyler B."/>
            <person name="Panabieres F."/>
            <person name="Shan W."/>
            <person name="Tripathy S."/>
            <person name="Grunwald N."/>
            <person name="Machado M."/>
            <person name="Johnson C.S."/>
            <person name="Walker B."/>
            <person name="Young S."/>
            <person name="Zeng Q."/>
            <person name="Gargeya S."/>
            <person name="Fitzgerald M."/>
            <person name="Haas B."/>
            <person name="Abouelleil A."/>
            <person name="Allen A.W."/>
            <person name="Alvarado L."/>
            <person name="Arachchi H.M."/>
            <person name="Berlin A.M."/>
            <person name="Chapman S.B."/>
            <person name="Gainer-Dewar J."/>
            <person name="Goldberg J."/>
            <person name="Griggs A."/>
            <person name="Gujja S."/>
            <person name="Hansen M."/>
            <person name="Howarth C."/>
            <person name="Imamovic A."/>
            <person name="Ireland A."/>
            <person name="Larimer J."/>
            <person name="McCowan C."/>
            <person name="Murphy C."/>
            <person name="Pearson M."/>
            <person name="Poon T.W."/>
            <person name="Priest M."/>
            <person name="Roberts A."/>
            <person name="Saif S."/>
            <person name="Shea T."/>
            <person name="Sisk P."/>
            <person name="Sykes S."/>
            <person name="Wortman J."/>
            <person name="Nusbaum C."/>
            <person name="Birren B."/>
        </authorList>
    </citation>
    <scope>NUCLEOTIDE SEQUENCE [LARGE SCALE GENOMIC DNA]</scope>
    <source>
        <strain evidence="1 2">P1976</strain>
    </source>
</reference>
<sequence length="90" mass="10191">MDQYPTYLTGNTALCADKRWVLARQNRLVILPGVGEVVSVDIVFRSHRYGRSRKDSTTRHYKSDQETLYPVEAAEVLPVSMGTVDTSKNM</sequence>
<dbReference type="EMBL" id="ANJA01002615">
    <property type="protein sequence ID" value="ETO68705.1"/>
    <property type="molecule type" value="Genomic_DNA"/>
</dbReference>
<evidence type="ECO:0000313" key="2">
    <source>
        <dbReference type="Proteomes" id="UP000028582"/>
    </source>
</evidence>
<dbReference type="AlphaFoldDB" id="A0A080ZPZ4"/>
<comment type="caution">
    <text evidence="1">The sequence shown here is derived from an EMBL/GenBank/DDBJ whole genome shotgun (WGS) entry which is preliminary data.</text>
</comment>
<gene>
    <name evidence="1" type="ORF">F444_14512</name>
</gene>
<proteinExistence type="predicted"/>
<accession>A0A080ZPZ4</accession>
<evidence type="ECO:0000313" key="1">
    <source>
        <dbReference type="EMBL" id="ETO68705.1"/>
    </source>
</evidence>
<organism evidence="1 2">
    <name type="scientific">Phytophthora nicotianae P1976</name>
    <dbReference type="NCBI Taxonomy" id="1317066"/>
    <lineage>
        <taxon>Eukaryota</taxon>
        <taxon>Sar</taxon>
        <taxon>Stramenopiles</taxon>
        <taxon>Oomycota</taxon>
        <taxon>Peronosporomycetes</taxon>
        <taxon>Peronosporales</taxon>
        <taxon>Peronosporaceae</taxon>
        <taxon>Phytophthora</taxon>
    </lineage>
</organism>
<dbReference type="Proteomes" id="UP000028582">
    <property type="component" value="Unassembled WGS sequence"/>
</dbReference>
<name>A0A080ZPZ4_PHYNI</name>
<protein>
    <submittedName>
        <fullName evidence="1">Uncharacterized protein</fullName>
    </submittedName>
</protein>